<dbReference type="Proteomes" id="UP001054945">
    <property type="component" value="Unassembled WGS sequence"/>
</dbReference>
<accession>A0AAV4PYK6</accession>
<dbReference type="InterPro" id="IPR052976">
    <property type="entry name" value="Scoloptoxin-like"/>
</dbReference>
<dbReference type="Pfam" id="PF01607">
    <property type="entry name" value="CBM_14"/>
    <property type="match status" value="1"/>
</dbReference>
<keyword evidence="3" id="KW-1185">Reference proteome</keyword>
<dbReference type="EMBL" id="BPLR01005284">
    <property type="protein sequence ID" value="GIY01227.1"/>
    <property type="molecule type" value="Genomic_DNA"/>
</dbReference>
<dbReference type="AlphaFoldDB" id="A0AAV4PYK6"/>
<dbReference type="Gene3D" id="2.170.140.10">
    <property type="entry name" value="Chitin binding domain"/>
    <property type="match status" value="1"/>
</dbReference>
<dbReference type="InterPro" id="IPR036508">
    <property type="entry name" value="Chitin-bd_dom_sf"/>
</dbReference>
<proteinExistence type="predicted"/>
<dbReference type="SUPFAM" id="SSF57625">
    <property type="entry name" value="Invertebrate chitin-binding proteins"/>
    <property type="match status" value="1"/>
</dbReference>
<dbReference type="InterPro" id="IPR002557">
    <property type="entry name" value="Chitin-bd_dom"/>
</dbReference>
<dbReference type="GO" id="GO:0005576">
    <property type="term" value="C:extracellular region"/>
    <property type="evidence" value="ECO:0007669"/>
    <property type="project" value="InterPro"/>
</dbReference>
<sequence length="156" mass="18284">MYTGAGIPFVLSGVPDFTQLAIWDYLLIQNWNFPKPDSALQEQKFTEVTTPDIETDCRVYGDPPTYSEWDMPETGFTCQDKVHGGYYADIETYCQMYHVCHRSKDRIMKDTKFLCTNGTVFDQRHLVCQDYRKVPYCGESEKYYRIVRTLLKRLEG</sequence>
<dbReference type="GO" id="GO:0008061">
    <property type="term" value="F:chitin binding"/>
    <property type="evidence" value="ECO:0007669"/>
    <property type="project" value="InterPro"/>
</dbReference>
<dbReference type="PANTHER" id="PTHR22933">
    <property type="entry name" value="FI18007P1-RELATED"/>
    <property type="match status" value="1"/>
</dbReference>
<evidence type="ECO:0000313" key="2">
    <source>
        <dbReference type="EMBL" id="GIY01227.1"/>
    </source>
</evidence>
<dbReference type="PANTHER" id="PTHR22933:SF43">
    <property type="entry name" value="LP10131P"/>
    <property type="match status" value="1"/>
</dbReference>
<gene>
    <name evidence="2" type="primary">AVEN_132196_1</name>
    <name evidence="2" type="ORF">CEXT_476971</name>
</gene>
<feature type="domain" description="Chitin-binding type-2" evidence="1">
    <location>
        <begin position="75"/>
        <end position="139"/>
    </location>
</feature>
<dbReference type="PROSITE" id="PS50940">
    <property type="entry name" value="CHIT_BIND_II"/>
    <property type="match status" value="1"/>
</dbReference>
<evidence type="ECO:0000313" key="3">
    <source>
        <dbReference type="Proteomes" id="UP001054945"/>
    </source>
</evidence>
<protein>
    <submittedName>
        <fullName evidence="2">Chitin-binding type-2 domain-containing protein</fullName>
    </submittedName>
</protein>
<organism evidence="2 3">
    <name type="scientific">Caerostris extrusa</name>
    <name type="common">Bark spider</name>
    <name type="synonym">Caerostris bankana</name>
    <dbReference type="NCBI Taxonomy" id="172846"/>
    <lineage>
        <taxon>Eukaryota</taxon>
        <taxon>Metazoa</taxon>
        <taxon>Ecdysozoa</taxon>
        <taxon>Arthropoda</taxon>
        <taxon>Chelicerata</taxon>
        <taxon>Arachnida</taxon>
        <taxon>Araneae</taxon>
        <taxon>Araneomorphae</taxon>
        <taxon>Entelegynae</taxon>
        <taxon>Araneoidea</taxon>
        <taxon>Araneidae</taxon>
        <taxon>Caerostris</taxon>
    </lineage>
</organism>
<reference evidence="2 3" key="1">
    <citation type="submission" date="2021-06" db="EMBL/GenBank/DDBJ databases">
        <title>Caerostris extrusa draft genome.</title>
        <authorList>
            <person name="Kono N."/>
            <person name="Arakawa K."/>
        </authorList>
    </citation>
    <scope>NUCLEOTIDE SEQUENCE [LARGE SCALE GENOMIC DNA]</scope>
</reference>
<name>A0AAV4PYK6_CAEEX</name>
<comment type="caution">
    <text evidence="2">The sequence shown here is derived from an EMBL/GenBank/DDBJ whole genome shotgun (WGS) entry which is preliminary data.</text>
</comment>
<evidence type="ECO:0000259" key="1">
    <source>
        <dbReference type="PROSITE" id="PS50940"/>
    </source>
</evidence>